<keyword evidence="2" id="KW-0732">Signal</keyword>
<evidence type="ECO:0000313" key="3">
    <source>
        <dbReference type="EMBL" id="QBN18347.1"/>
    </source>
</evidence>
<feature type="compositionally biased region" description="Polar residues" evidence="1">
    <location>
        <begin position="40"/>
        <end position="49"/>
    </location>
</feature>
<evidence type="ECO:0008006" key="5">
    <source>
        <dbReference type="Google" id="ProtNLM"/>
    </source>
</evidence>
<dbReference type="RefSeq" id="WP_133275875.1">
    <property type="nucleotide sequence ID" value="NZ_CP037933.1"/>
</dbReference>
<keyword evidence="4" id="KW-1185">Reference proteome</keyword>
<feature type="chain" id="PRO_5020606963" description="DUF4890 domain-containing protein" evidence="2">
    <location>
        <begin position="25"/>
        <end position="156"/>
    </location>
</feature>
<accession>A0A4P6YCJ3</accession>
<feature type="region of interest" description="Disordered" evidence="1">
    <location>
        <begin position="39"/>
        <end position="59"/>
    </location>
</feature>
<proteinExistence type="predicted"/>
<gene>
    <name evidence="3" type="ORF">E1750_05835</name>
</gene>
<reference evidence="4" key="1">
    <citation type="submission" date="2019-03" db="EMBL/GenBank/DDBJ databases">
        <title>Flavobacterium sp.</title>
        <authorList>
            <person name="Kim H."/>
        </authorList>
    </citation>
    <scope>NUCLEOTIDE SEQUENCE [LARGE SCALE GENOMIC DNA]</scope>
    <source>
        <strain evidence="4">GS13</strain>
    </source>
</reference>
<dbReference type="EMBL" id="CP037933">
    <property type="protein sequence ID" value="QBN18347.1"/>
    <property type="molecule type" value="Genomic_DNA"/>
</dbReference>
<feature type="compositionally biased region" description="Basic and acidic residues" evidence="1">
    <location>
        <begin position="50"/>
        <end position="59"/>
    </location>
</feature>
<dbReference type="AlphaFoldDB" id="A0A4P6YCJ3"/>
<name>A0A4P6YCJ3_9FLAO</name>
<organism evidence="3 4">
    <name type="scientific">Flavobacterium nackdongense</name>
    <dbReference type="NCBI Taxonomy" id="2547394"/>
    <lineage>
        <taxon>Bacteria</taxon>
        <taxon>Pseudomonadati</taxon>
        <taxon>Bacteroidota</taxon>
        <taxon>Flavobacteriia</taxon>
        <taxon>Flavobacteriales</taxon>
        <taxon>Flavobacteriaceae</taxon>
        <taxon>Flavobacterium</taxon>
    </lineage>
</organism>
<evidence type="ECO:0000256" key="1">
    <source>
        <dbReference type="SAM" id="MobiDB-lite"/>
    </source>
</evidence>
<sequence length="156" mass="17634">MKITFNIFSILIFLCTIHSVSAQYGNGYGNGYGSGRGNGMNQMGAMSQRSEPEKPKETPPEEIVANYMEEMKPALSLDELQALAISNVLVESVKAQGRISKLNLPQEDLMTEYKLLSESTDKKINDFLNKDQKEKYLTFKEDMKKPKKSKSKDKKK</sequence>
<dbReference type="Proteomes" id="UP000291124">
    <property type="component" value="Chromosome"/>
</dbReference>
<dbReference type="OrthoDB" id="1360972at2"/>
<evidence type="ECO:0000313" key="4">
    <source>
        <dbReference type="Proteomes" id="UP000291124"/>
    </source>
</evidence>
<protein>
    <recommendedName>
        <fullName evidence="5">DUF4890 domain-containing protein</fullName>
    </recommendedName>
</protein>
<dbReference type="KEGG" id="fnk:E1750_05835"/>
<feature type="signal peptide" evidence="2">
    <location>
        <begin position="1"/>
        <end position="24"/>
    </location>
</feature>
<evidence type="ECO:0000256" key="2">
    <source>
        <dbReference type="SAM" id="SignalP"/>
    </source>
</evidence>